<reference evidence="2 3" key="1">
    <citation type="submission" date="2019-05" db="EMBL/GenBank/DDBJ databases">
        <title>Another draft genome of Portunus trituberculatus and its Hox gene families provides insights of decapod evolution.</title>
        <authorList>
            <person name="Jeong J.-H."/>
            <person name="Song I."/>
            <person name="Kim S."/>
            <person name="Choi T."/>
            <person name="Kim D."/>
            <person name="Ryu S."/>
            <person name="Kim W."/>
        </authorList>
    </citation>
    <scope>NUCLEOTIDE SEQUENCE [LARGE SCALE GENOMIC DNA]</scope>
    <source>
        <tissue evidence="2">Muscle</tissue>
    </source>
</reference>
<feature type="region of interest" description="Disordered" evidence="1">
    <location>
        <begin position="48"/>
        <end position="70"/>
    </location>
</feature>
<evidence type="ECO:0000313" key="2">
    <source>
        <dbReference type="EMBL" id="MPC31282.1"/>
    </source>
</evidence>
<proteinExistence type="predicted"/>
<keyword evidence="3" id="KW-1185">Reference proteome</keyword>
<accession>A0A5B7EAX6</accession>
<dbReference type="AlphaFoldDB" id="A0A5B7EAX6"/>
<feature type="compositionally biased region" description="Acidic residues" evidence="1">
    <location>
        <begin position="52"/>
        <end position="61"/>
    </location>
</feature>
<comment type="caution">
    <text evidence="2">The sequence shown here is derived from an EMBL/GenBank/DDBJ whole genome shotgun (WGS) entry which is preliminary data.</text>
</comment>
<dbReference type="Proteomes" id="UP000324222">
    <property type="component" value="Unassembled WGS sequence"/>
</dbReference>
<organism evidence="2 3">
    <name type="scientific">Portunus trituberculatus</name>
    <name type="common">Swimming crab</name>
    <name type="synonym">Neptunus trituberculatus</name>
    <dbReference type="NCBI Taxonomy" id="210409"/>
    <lineage>
        <taxon>Eukaryota</taxon>
        <taxon>Metazoa</taxon>
        <taxon>Ecdysozoa</taxon>
        <taxon>Arthropoda</taxon>
        <taxon>Crustacea</taxon>
        <taxon>Multicrustacea</taxon>
        <taxon>Malacostraca</taxon>
        <taxon>Eumalacostraca</taxon>
        <taxon>Eucarida</taxon>
        <taxon>Decapoda</taxon>
        <taxon>Pleocyemata</taxon>
        <taxon>Brachyura</taxon>
        <taxon>Eubrachyura</taxon>
        <taxon>Portunoidea</taxon>
        <taxon>Portunidae</taxon>
        <taxon>Portuninae</taxon>
        <taxon>Portunus</taxon>
    </lineage>
</organism>
<sequence length="70" mass="8168">MSWPAANSLTSIVLKYIIKNNGRDAVMSEDRWGTSIFRRLMLFVRHHPVKQEEEEDEEEEGGYSHGRCTE</sequence>
<evidence type="ECO:0000256" key="1">
    <source>
        <dbReference type="SAM" id="MobiDB-lite"/>
    </source>
</evidence>
<evidence type="ECO:0000313" key="3">
    <source>
        <dbReference type="Proteomes" id="UP000324222"/>
    </source>
</evidence>
<dbReference type="EMBL" id="VSRR010002404">
    <property type="protein sequence ID" value="MPC31282.1"/>
    <property type="molecule type" value="Genomic_DNA"/>
</dbReference>
<name>A0A5B7EAX6_PORTR</name>
<gene>
    <name evidence="2" type="ORF">E2C01_024567</name>
</gene>
<protein>
    <submittedName>
        <fullName evidence="2">Uncharacterized protein</fullName>
    </submittedName>
</protein>